<accession>A0A0N8WGG5</accession>
<dbReference type="Proteomes" id="UP000050827">
    <property type="component" value="Unassembled WGS sequence"/>
</dbReference>
<reference evidence="1 2" key="1">
    <citation type="submission" date="2015-04" db="EMBL/GenBank/DDBJ databases">
        <title>Complete genome of flavobacterium.</title>
        <authorList>
            <person name="Kwon Y.M."/>
            <person name="Kim S.-J."/>
        </authorList>
    </citation>
    <scope>NUCLEOTIDE SEQUENCE [LARGE SCALE GENOMIC DNA]</scope>
    <source>
        <strain evidence="1 2">DK169</strain>
    </source>
</reference>
<organism evidence="1 2">
    <name type="scientific">Flagellimonas eckloniae</name>
    <dbReference type="NCBI Taxonomy" id="346185"/>
    <lineage>
        <taxon>Bacteria</taxon>
        <taxon>Pseudomonadati</taxon>
        <taxon>Bacteroidota</taxon>
        <taxon>Flavobacteriia</taxon>
        <taxon>Flavobacteriales</taxon>
        <taxon>Flavobacteriaceae</taxon>
        <taxon>Flagellimonas</taxon>
    </lineage>
</organism>
<comment type="caution">
    <text evidence="1">The sequence shown here is derived from an EMBL/GenBank/DDBJ whole genome shotgun (WGS) entry which is preliminary data.</text>
</comment>
<gene>
    <name evidence="1" type="ORF">AAY42_17315</name>
</gene>
<proteinExistence type="predicted"/>
<sequence>MSASAELKREILWVNHDGIEKTLSQYSAWAEQAKYALDQAQKLLPEPLSIEERELLLHQGWSALEGLIRTAYGFPKATVEFVLSSQGLDGSVAKAAFDLVPGRHSAVGFAIIDGDVQVSPETVKKVKDRNHHYVKNDMQSNALNMAKDLCKTLNAGFENGVINMDDRTRLVNAFSKYLELTSARKEDQVFVPAVKRIAQLRA</sequence>
<evidence type="ECO:0000313" key="1">
    <source>
        <dbReference type="EMBL" id="KQC31435.1"/>
    </source>
</evidence>
<keyword evidence="2" id="KW-1185">Reference proteome</keyword>
<dbReference type="OrthoDB" id="1454783at2"/>
<dbReference type="AlphaFoldDB" id="A0A0N8WGG5"/>
<dbReference type="STRING" id="346185.AAY42_17315"/>
<protein>
    <submittedName>
        <fullName evidence="1">Uncharacterized protein</fullName>
    </submittedName>
</protein>
<dbReference type="EMBL" id="LCTZ01000002">
    <property type="protein sequence ID" value="KQC31435.1"/>
    <property type="molecule type" value="Genomic_DNA"/>
</dbReference>
<evidence type="ECO:0000313" key="2">
    <source>
        <dbReference type="Proteomes" id="UP000050827"/>
    </source>
</evidence>
<dbReference type="RefSeq" id="WP_055397479.1">
    <property type="nucleotide sequence ID" value="NZ_LCTZ01000002.1"/>
</dbReference>
<name>A0A0N8WGG5_9FLAO</name>